<dbReference type="EMBL" id="JAGTXO010000022">
    <property type="protein sequence ID" value="KAG8462092.1"/>
    <property type="molecule type" value="Genomic_DNA"/>
</dbReference>
<evidence type="ECO:0000313" key="2">
    <source>
        <dbReference type="Proteomes" id="UP000751190"/>
    </source>
</evidence>
<gene>
    <name evidence="1" type="ORF">KFE25_011542</name>
</gene>
<protein>
    <submittedName>
        <fullName evidence="1">Uncharacterized protein</fullName>
    </submittedName>
</protein>
<dbReference type="Proteomes" id="UP000751190">
    <property type="component" value="Unassembled WGS sequence"/>
</dbReference>
<organism evidence="1 2">
    <name type="scientific">Diacronema lutheri</name>
    <name type="common">Unicellular marine alga</name>
    <name type="synonym">Monochrysis lutheri</name>
    <dbReference type="NCBI Taxonomy" id="2081491"/>
    <lineage>
        <taxon>Eukaryota</taxon>
        <taxon>Haptista</taxon>
        <taxon>Haptophyta</taxon>
        <taxon>Pavlovophyceae</taxon>
        <taxon>Pavlovales</taxon>
        <taxon>Pavlovaceae</taxon>
        <taxon>Diacronema</taxon>
    </lineage>
</organism>
<dbReference type="AlphaFoldDB" id="A0A8J5XIX6"/>
<name>A0A8J5XIX6_DIALT</name>
<sequence>MAATQRVVISSLTDNVRTGDLVFFNQRCDSLLDAPRFAVVCAFRKYGLSHSGAGVFDHAGVVVRNPRTDVPWLLEGSSSAVRLTPFEERAMEAAKTASEVVLVRLETPRTPALEARAQGYVAELAGGERGGRTVSPSLAQLWRVYDGSARESRPPPAASGSADPLFGAALVAGLYARLGLVSREDGERQWTPLGLRSRAFGRCLRRGAKLHGEIHILQQSAR</sequence>
<evidence type="ECO:0000313" key="1">
    <source>
        <dbReference type="EMBL" id="KAG8462092.1"/>
    </source>
</evidence>
<keyword evidence="2" id="KW-1185">Reference proteome</keyword>
<accession>A0A8J5XIX6</accession>
<dbReference type="Gene3D" id="3.90.1720.10">
    <property type="entry name" value="endopeptidase domain like (from Nostoc punctiforme)"/>
    <property type="match status" value="1"/>
</dbReference>
<proteinExistence type="predicted"/>
<dbReference type="OrthoDB" id="10398580at2759"/>
<comment type="caution">
    <text evidence="1">The sequence shown here is derived from an EMBL/GenBank/DDBJ whole genome shotgun (WGS) entry which is preliminary data.</text>
</comment>
<reference evidence="1" key="1">
    <citation type="submission" date="2021-05" db="EMBL/GenBank/DDBJ databases">
        <title>The genome of the haptophyte Pavlova lutheri (Diacronema luteri, Pavlovales) - a model for lipid biosynthesis in eukaryotic algae.</title>
        <authorList>
            <person name="Hulatt C.J."/>
            <person name="Posewitz M.C."/>
        </authorList>
    </citation>
    <scope>NUCLEOTIDE SEQUENCE</scope>
    <source>
        <strain evidence="1">NIVA-4/92</strain>
    </source>
</reference>